<evidence type="ECO:0000256" key="4">
    <source>
        <dbReference type="SAM" id="Phobius"/>
    </source>
</evidence>
<protein>
    <recommendedName>
        <fullName evidence="5">MSP domain-containing protein</fullName>
    </recommendedName>
</protein>
<dbReference type="InterPro" id="IPR016763">
    <property type="entry name" value="VAP"/>
</dbReference>
<dbReference type="GO" id="GO:0005789">
    <property type="term" value="C:endoplasmic reticulum membrane"/>
    <property type="evidence" value="ECO:0007669"/>
    <property type="project" value="InterPro"/>
</dbReference>
<keyword evidence="4" id="KW-0472">Membrane</keyword>
<feature type="compositionally biased region" description="Polar residues" evidence="3">
    <location>
        <begin position="1"/>
        <end position="12"/>
    </location>
</feature>
<feature type="transmembrane region" description="Helical" evidence="4">
    <location>
        <begin position="60"/>
        <end position="79"/>
    </location>
</feature>
<comment type="caution">
    <text evidence="6">The sequence shown here is derived from an EMBL/GenBank/DDBJ whole genome shotgun (WGS) entry which is preliminary data.</text>
</comment>
<keyword evidence="4" id="KW-0812">Transmembrane</keyword>
<accession>A0A2I0IKV0</accession>
<evidence type="ECO:0000256" key="2">
    <source>
        <dbReference type="SAM" id="Coils"/>
    </source>
</evidence>
<dbReference type="Pfam" id="PF00635">
    <property type="entry name" value="Motile_Sperm"/>
    <property type="match status" value="1"/>
</dbReference>
<organism evidence="6 7">
    <name type="scientific">Punica granatum</name>
    <name type="common">Pomegranate</name>
    <dbReference type="NCBI Taxonomy" id="22663"/>
    <lineage>
        <taxon>Eukaryota</taxon>
        <taxon>Viridiplantae</taxon>
        <taxon>Streptophyta</taxon>
        <taxon>Embryophyta</taxon>
        <taxon>Tracheophyta</taxon>
        <taxon>Spermatophyta</taxon>
        <taxon>Magnoliopsida</taxon>
        <taxon>eudicotyledons</taxon>
        <taxon>Gunneridae</taxon>
        <taxon>Pentapetalae</taxon>
        <taxon>rosids</taxon>
        <taxon>malvids</taxon>
        <taxon>Myrtales</taxon>
        <taxon>Lythraceae</taxon>
        <taxon>Punica</taxon>
    </lineage>
</organism>
<comment type="similarity">
    <text evidence="1">Belongs to the VAMP-associated protein (VAP) (TC 9.B.17) family.</text>
</comment>
<dbReference type="GO" id="GO:0061817">
    <property type="term" value="P:endoplasmic reticulum-plasma membrane tethering"/>
    <property type="evidence" value="ECO:0007669"/>
    <property type="project" value="TreeGrafter"/>
</dbReference>
<feature type="domain" description="MSP" evidence="5">
    <location>
        <begin position="135"/>
        <end position="258"/>
    </location>
</feature>
<dbReference type="PANTHER" id="PTHR10809">
    <property type="entry name" value="VESICLE-ASSOCIATED MEMBRANE PROTEIN-ASSOCIATED PROTEIN"/>
    <property type="match status" value="1"/>
</dbReference>
<dbReference type="SUPFAM" id="SSF49354">
    <property type="entry name" value="PapD-like"/>
    <property type="match status" value="1"/>
</dbReference>
<name>A0A2I0IKV0_PUNGR</name>
<gene>
    <name evidence="6" type="ORF">CRG98_034979</name>
</gene>
<dbReference type="STRING" id="22663.A0A2I0IKV0"/>
<proteinExistence type="inferred from homology"/>
<feature type="coiled-coil region" evidence="2">
    <location>
        <begin position="355"/>
        <end position="389"/>
    </location>
</feature>
<feature type="transmembrane region" description="Helical" evidence="4">
    <location>
        <begin position="419"/>
        <end position="438"/>
    </location>
</feature>
<evidence type="ECO:0000313" key="7">
    <source>
        <dbReference type="Proteomes" id="UP000233551"/>
    </source>
</evidence>
<keyword evidence="7" id="KW-1185">Reference proteome</keyword>
<dbReference type="InterPro" id="IPR013783">
    <property type="entry name" value="Ig-like_fold"/>
</dbReference>
<evidence type="ECO:0000256" key="1">
    <source>
        <dbReference type="ARBA" id="ARBA00008932"/>
    </source>
</evidence>
<dbReference type="Proteomes" id="UP000233551">
    <property type="component" value="Unassembled WGS sequence"/>
</dbReference>
<sequence length="440" mass="48914">MKTIRPTGTTAPLSDIEKSDRDPYRPHPIPILPVHGTPGRVPRPCNVWVPLYRPRAHRDVAFFFLFFFFFFRCLPTPPITSFSPTPSLSLSLSVSASGNGISRSSRLWTIQPRRLLDVSTNSIEAAAPRVLRSPQIRRPPLLQLLTAKQVELKKQSACSIQLVNKTQHHVAFKVKTTSPKKYCVRPNVGIVMPKSTCEFAVTMQAQRSAPTDMMCKDKFLIQSTVVPAGTTEEDITTEVFSKVEGKFIEENKLRVALVSPPESPVLSPINGALKQGVIEAPTLKGHHGLSEVDFIKTQPKVAKAVDPPKVVNDKESPEKDEKIKPAEEVVVMKVAKDVEPYVKDVKLCTKDDVEGKNLVKDIAELKTKLSELESKLGGAEATISKLIEERKMSPQEREILKEDLALLRSRKGNKTVHDGFPLLFVIMVALISVTFGYISR</sequence>
<evidence type="ECO:0000259" key="5">
    <source>
        <dbReference type="PROSITE" id="PS50202"/>
    </source>
</evidence>
<dbReference type="Gene3D" id="2.60.40.10">
    <property type="entry name" value="Immunoglobulins"/>
    <property type="match status" value="1"/>
</dbReference>
<reference evidence="6 7" key="1">
    <citation type="submission" date="2017-11" db="EMBL/GenBank/DDBJ databases">
        <title>De-novo sequencing of pomegranate (Punica granatum L.) genome.</title>
        <authorList>
            <person name="Akparov Z."/>
            <person name="Amiraslanov A."/>
            <person name="Hajiyeva S."/>
            <person name="Abbasov M."/>
            <person name="Kaur K."/>
            <person name="Hamwieh A."/>
            <person name="Solovyev V."/>
            <person name="Salamov A."/>
            <person name="Braich B."/>
            <person name="Kosarev P."/>
            <person name="Mahmoud A."/>
            <person name="Hajiyev E."/>
            <person name="Babayeva S."/>
            <person name="Izzatullayeva V."/>
            <person name="Mammadov A."/>
            <person name="Mammadov A."/>
            <person name="Sharifova S."/>
            <person name="Ojaghi J."/>
            <person name="Eynullazada K."/>
            <person name="Bayramov B."/>
            <person name="Abdulazimova A."/>
            <person name="Shahmuradov I."/>
        </authorList>
    </citation>
    <scope>NUCLEOTIDE SEQUENCE [LARGE SCALE GENOMIC DNA]</scope>
    <source>
        <strain evidence="7">cv. AG2017</strain>
        <tissue evidence="6">Leaf</tissue>
    </source>
</reference>
<dbReference type="AlphaFoldDB" id="A0A2I0IKV0"/>
<dbReference type="FunFam" id="2.60.40.10:FF:000813">
    <property type="entry name" value="Vesicle-associated protein 1-1"/>
    <property type="match status" value="1"/>
</dbReference>
<dbReference type="GO" id="GO:0005886">
    <property type="term" value="C:plasma membrane"/>
    <property type="evidence" value="ECO:0007669"/>
    <property type="project" value="TreeGrafter"/>
</dbReference>
<dbReference type="PROSITE" id="PS50202">
    <property type="entry name" value="MSP"/>
    <property type="match status" value="1"/>
</dbReference>
<evidence type="ECO:0000313" key="6">
    <source>
        <dbReference type="EMBL" id="PKI44624.1"/>
    </source>
</evidence>
<dbReference type="InterPro" id="IPR000535">
    <property type="entry name" value="MSP_dom"/>
</dbReference>
<feature type="region of interest" description="Disordered" evidence="3">
    <location>
        <begin position="1"/>
        <end position="23"/>
    </location>
</feature>
<dbReference type="InterPro" id="IPR008962">
    <property type="entry name" value="PapD-like_sf"/>
</dbReference>
<dbReference type="GO" id="GO:0090158">
    <property type="term" value="P:endoplasmic reticulum membrane organization"/>
    <property type="evidence" value="ECO:0007669"/>
    <property type="project" value="TreeGrafter"/>
</dbReference>
<dbReference type="PANTHER" id="PTHR10809:SF45">
    <property type="entry name" value="VESICLE-ASSOCIATED PROTEIN 2-2"/>
    <property type="match status" value="1"/>
</dbReference>
<dbReference type="EMBL" id="PGOL01002859">
    <property type="protein sequence ID" value="PKI44624.1"/>
    <property type="molecule type" value="Genomic_DNA"/>
</dbReference>
<keyword evidence="4" id="KW-1133">Transmembrane helix</keyword>
<keyword evidence="2" id="KW-0175">Coiled coil</keyword>
<evidence type="ECO:0000256" key="3">
    <source>
        <dbReference type="SAM" id="MobiDB-lite"/>
    </source>
</evidence>